<evidence type="ECO:0000256" key="3">
    <source>
        <dbReference type="ARBA" id="ARBA00022989"/>
    </source>
</evidence>
<evidence type="ECO:0000256" key="1">
    <source>
        <dbReference type="ARBA" id="ARBA00004141"/>
    </source>
</evidence>
<keyword evidence="8" id="KW-1185">Reference proteome</keyword>
<dbReference type="GO" id="GO:0140359">
    <property type="term" value="F:ABC-type transporter activity"/>
    <property type="evidence" value="ECO:0007669"/>
    <property type="project" value="InterPro"/>
</dbReference>
<feature type="transmembrane region" description="Helical" evidence="5">
    <location>
        <begin position="260"/>
        <end position="278"/>
    </location>
</feature>
<dbReference type="InterPro" id="IPR051328">
    <property type="entry name" value="T7SS_ABC-Transporter"/>
</dbReference>
<accession>A0A329MA27</accession>
<comment type="caution">
    <text evidence="7">The sequence shown here is derived from an EMBL/GenBank/DDBJ whole genome shotgun (WGS) entry which is preliminary data.</text>
</comment>
<sequence length="381" mass="40538">MKQALRLFFKQPTTKAGIAVALMFQLIFCVIWMTGYDGVTENAKQLKIAIVNEDAGMGGTIAEKLQSGLPFQTEMAASKSAAEESLNDRSVQMVIVIPAAFSKQLQTPGETASVQFLVNESNPATIKSIMQGVSANVTAMVNKEAVTAGAQAMLTQANVPAQQAQAMAQGLGEKVVSDFQTVNKVKNMSNQMIPMMMVLSSFVGSMIMAMNLQQSSMAIQTLSKWQKLWTRFVIHAGSAIVISAIGSSLVLAFGGQSAHGFLAMWGFQAVFLMTFMFFTQMFVVLFGVGGMLFNIIGMSVQLVTSGAMVPREMLSPFYLELSRYLPATYAVEGSMNLLFGGPGVGSDVSVLLGMTAIAAVVALAAVALRKERAVQAAAVSA</sequence>
<dbReference type="RefSeq" id="WP_113034384.1">
    <property type="nucleotide sequence ID" value="NZ_QMFB01000020.1"/>
</dbReference>
<dbReference type="GO" id="GO:0016020">
    <property type="term" value="C:membrane"/>
    <property type="evidence" value="ECO:0007669"/>
    <property type="project" value="UniProtKB-SubCell"/>
</dbReference>
<evidence type="ECO:0000313" key="8">
    <source>
        <dbReference type="Proteomes" id="UP000250369"/>
    </source>
</evidence>
<organism evidence="7 8">
    <name type="scientific">Paenibacillus contaminans</name>
    <dbReference type="NCBI Taxonomy" id="450362"/>
    <lineage>
        <taxon>Bacteria</taxon>
        <taxon>Bacillati</taxon>
        <taxon>Bacillota</taxon>
        <taxon>Bacilli</taxon>
        <taxon>Bacillales</taxon>
        <taxon>Paenibacillaceae</taxon>
        <taxon>Paenibacillus</taxon>
    </lineage>
</organism>
<evidence type="ECO:0000313" key="7">
    <source>
        <dbReference type="EMBL" id="RAV16724.1"/>
    </source>
</evidence>
<comment type="subcellular location">
    <subcellularLocation>
        <location evidence="1">Membrane</location>
        <topology evidence="1">Multi-pass membrane protein</topology>
    </subcellularLocation>
</comment>
<dbReference type="Proteomes" id="UP000250369">
    <property type="component" value="Unassembled WGS sequence"/>
</dbReference>
<dbReference type="InterPro" id="IPR013525">
    <property type="entry name" value="ABC2_TM"/>
</dbReference>
<gene>
    <name evidence="7" type="ORF">DQG23_28225</name>
</gene>
<dbReference type="OrthoDB" id="2208410at2"/>
<evidence type="ECO:0000256" key="4">
    <source>
        <dbReference type="ARBA" id="ARBA00023136"/>
    </source>
</evidence>
<dbReference type="Pfam" id="PF12698">
    <property type="entry name" value="ABC2_membrane_3"/>
    <property type="match status" value="1"/>
</dbReference>
<evidence type="ECO:0000256" key="5">
    <source>
        <dbReference type="SAM" id="Phobius"/>
    </source>
</evidence>
<dbReference type="Gene3D" id="3.40.1710.10">
    <property type="entry name" value="abc type-2 transporter like domain"/>
    <property type="match status" value="1"/>
</dbReference>
<feature type="transmembrane region" description="Helical" evidence="5">
    <location>
        <begin position="348"/>
        <end position="368"/>
    </location>
</feature>
<feature type="transmembrane region" description="Helical" evidence="5">
    <location>
        <begin position="192"/>
        <end position="212"/>
    </location>
</feature>
<evidence type="ECO:0000256" key="2">
    <source>
        <dbReference type="ARBA" id="ARBA00022692"/>
    </source>
</evidence>
<feature type="transmembrane region" description="Helical" evidence="5">
    <location>
        <begin position="232"/>
        <end position="254"/>
    </location>
</feature>
<reference evidence="7 8" key="1">
    <citation type="journal article" date="2009" name="Int. J. Syst. Evol. Microbiol.">
        <title>Paenibacillus contaminans sp. nov., isolated from a contaminated laboratory plate.</title>
        <authorList>
            <person name="Chou J.H."/>
            <person name="Lee J.H."/>
            <person name="Lin M.C."/>
            <person name="Chang P.S."/>
            <person name="Arun A.B."/>
            <person name="Young C.C."/>
            <person name="Chen W.M."/>
        </authorList>
    </citation>
    <scope>NUCLEOTIDE SEQUENCE [LARGE SCALE GENOMIC DNA]</scope>
    <source>
        <strain evidence="7 8">CKOBP-6</strain>
    </source>
</reference>
<keyword evidence="4 5" id="KW-0472">Membrane</keyword>
<dbReference type="PANTHER" id="PTHR43077:SF10">
    <property type="entry name" value="TRANSPORT PERMEASE PROTEIN"/>
    <property type="match status" value="1"/>
</dbReference>
<feature type="transmembrane region" description="Helical" evidence="5">
    <location>
        <begin position="16"/>
        <end position="35"/>
    </location>
</feature>
<keyword evidence="2 5" id="KW-0812">Transmembrane</keyword>
<keyword evidence="3 5" id="KW-1133">Transmembrane helix</keyword>
<feature type="transmembrane region" description="Helical" evidence="5">
    <location>
        <begin position="285"/>
        <end position="309"/>
    </location>
</feature>
<dbReference type="PANTHER" id="PTHR43077">
    <property type="entry name" value="TRANSPORT PERMEASE YVFS-RELATED"/>
    <property type="match status" value="1"/>
</dbReference>
<name>A0A329MA27_9BACL</name>
<dbReference type="EMBL" id="QMFB01000020">
    <property type="protein sequence ID" value="RAV16724.1"/>
    <property type="molecule type" value="Genomic_DNA"/>
</dbReference>
<protein>
    <submittedName>
        <fullName evidence="7">ABC transporter</fullName>
    </submittedName>
</protein>
<feature type="domain" description="ABC-2 type transporter transmembrane" evidence="6">
    <location>
        <begin position="22"/>
        <end position="366"/>
    </location>
</feature>
<evidence type="ECO:0000259" key="6">
    <source>
        <dbReference type="Pfam" id="PF12698"/>
    </source>
</evidence>
<dbReference type="AlphaFoldDB" id="A0A329MA27"/>
<proteinExistence type="predicted"/>